<dbReference type="OrthoDB" id="341421at2759"/>
<dbReference type="PANTHER" id="PTHR13271:SF47">
    <property type="entry name" value="ACTIN-HISTIDINE N-METHYLTRANSFERASE"/>
    <property type="match status" value="1"/>
</dbReference>
<keyword evidence="3" id="KW-0949">S-adenosyl-L-methionine</keyword>
<evidence type="ECO:0000256" key="3">
    <source>
        <dbReference type="ARBA" id="ARBA00022691"/>
    </source>
</evidence>
<dbReference type="InterPro" id="IPR046341">
    <property type="entry name" value="SET_dom_sf"/>
</dbReference>
<keyword evidence="1" id="KW-0489">Methyltransferase</keyword>
<dbReference type="GO" id="GO:0016279">
    <property type="term" value="F:protein-lysine N-methyltransferase activity"/>
    <property type="evidence" value="ECO:0007669"/>
    <property type="project" value="InterPro"/>
</dbReference>
<name>A0A6A4HSV7_9AGAR</name>
<accession>A0A6A4HSV7</accession>
<keyword evidence="2" id="KW-0808">Transferase</keyword>
<protein>
    <submittedName>
        <fullName evidence="4">SET domain-containing protein</fullName>
    </submittedName>
</protein>
<dbReference type="AlphaFoldDB" id="A0A6A4HSV7"/>
<evidence type="ECO:0000256" key="2">
    <source>
        <dbReference type="ARBA" id="ARBA00022679"/>
    </source>
</evidence>
<evidence type="ECO:0000256" key="1">
    <source>
        <dbReference type="ARBA" id="ARBA00022603"/>
    </source>
</evidence>
<evidence type="ECO:0000313" key="4">
    <source>
        <dbReference type="EMBL" id="KAE9400810.1"/>
    </source>
</evidence>
<proteinExistence type="predicted"/>
<dbReference type="InterPro" id="IPR050600">
    <property type="entry name" value="SETD3_SETD6_MTase"/>
</dbReference>
<dbReference type="GO" id="GO:0032259">
    <property type="term" value="P:methylation"/>
    <property type="evidence" value="ECO:0007669"/>
    <property type="project" value="UniProtKB-KW"/>
</dbReference>
<organism evidence="4 5">
    <name type="scientific">Gymnopus androsaceus JB14</name>
    <dbReference type="NCBI Taxonomy" id="1447944"/>
    <lineage>
        <taxon>Eukaryota</taxon>
        <taxon>Fungi</taxon>
        <taxon>Dikarya</taxon>
        <taxon>Basidiomycota</taxon>
        <taxon>Agaricomycotina</taxon>
        <taxon>Agaricomycetes</taxon>
        <taxon>Agaricomycetidae</taxon>
        <taxon>Agaricales</taxon>
        <taxon>Marasmiineae</taxon>
        <taxon>Omphalotaceae</taxon>
        <taxon>Gymnopus</taxon>
    </lineage>
</organism>
<evidence type="ECO:0000313" key="5">
    <source>
        <dbReference type="Proteomes" id="UP000799118"/>
    </source>
</evidence>
<reference evidence="4" key="1">
    <citation type="journal article" date="2019" name="Environ. Microbiol.">
        <title>Fungal ecological strategies reflected in gene transcription - a case study of two litter decomposers.</title>
        <authorList>
            <person name="Barbi F."/>
            <person name="Kohler A."/>
            <person name="Barry K."/>
            <person name="Baskaran P."/>
            <person name="Daum C."/>
            <person name="Fauchery L."/>
            <person name="Ihrmark K."/>
            <person name="Kuo A."/>
            <person name="LaButti K."/>
            <person name="Lipzen A."/>
            <person name="Morin E."/>
            <person name="Grigoriev I.V."/>
            <person name="Henrissat B."/>
            <person name="Lindahl B."/>
            <person name="Martin F."/>
        </authorList>
    </citation>
    <scope>NUCLEOTIDE SEQUENCE</scope>
    <source>
        <strain evidence="4">JB14</strain>
    </source>
</reference>
<dbReference type="PANTHER" id="PTHR13271">
    <property type="entry name" value="UNCHARACTERIZED PUTATIVE METHYLTRANSFERASE"/>
    <property type="match status" value="1"/>
</dbReference>
<keyword evidence="5" id="KW-1185">Reference proteome</keyword>
<dbReference type="SUPFAM" id="SSF82199">
    <property type="entry name" value="SET domain"/>
    <property type="match status" value="1"/>
</dbReference>
<dbReference type="Gene3D" id="3.90.1410.10">
    <property type="entry name" value="set domain protein methyltransferase, domain 1"/>
    <property type="match status" value="1"/>
</dbReference>
<dbReference type="EMBL" id="ML769453">
    <property type="protein sequence ID" value="KAE9400810.1"/>
    <property type="molecule type" value="Genomic_DNA"/>
</dbReference>
<dbReference type="InterPro" id="IPR044429">
    <property type="entry name" value="SETD4_SET"/>
</dbReference>
<gene>
    <name evidence="4" type="ORF">BT96DRAFT_857082</name>
</gene>
<sequence length="443" mass="50408">MDSESEQFRWRNLLEWLEGHGMDVSPSALLVERRQVQGTEYFGLFAKKTLSPKTVLFTVPKSALLNIRTLSPHYNAVELSASQLISLHLLIHRPLEGQESLDPLMGPYISTLPRDFDYHPLSWMVKKNESFVKLLPPSVIRALHDISSKFNGDLAAICSFVREHPATLRATAKPPGDFVPDNEELVLDYLWAWLNVNTRCIYYQVKNYTADPDNITLCPILDFANHTSNLPCMNPPSASNGSLRRDFSLLSPSDTCINANSELYLKYGAHCNRVLFVEYGFVLTADSIPKNQQVLEVNIDDIVEGLIEEKGEAGAWMKEVLESENYWGDWTMHSTSESAFPSYRLITALRLFALVLSTPSSFLSEETLRPWKDVILGRQEDLSEDQEIAWRNVLRRICVVIVERASRALDSIDKGHESIVTLWDEERYVAERILDLIENGEVF</sequence>
<dbReference type="CDD" id="cd19177">
    <property type="entry name" value="SET_SETD4"/>
    <property type="match status" value="1"/>
</dbReference>
<dbReference type="Proteomes" id="UP000799118">
    <property type="component" value="Unassembled WGS sequence"/>
</dbReference>